<evidence type="ECO:0000256" key="8">
    <source>
        <dbReference type="SAM" id="Phobius"/>
    </source>
</evidence>
<feature type="transmembrane region" description="Helical" evidence="8">
    <location>
        <begin position="356"/>
        <end position="380"/>
    </location>
</feature>
<keyword evidence="4 8" id="KW-0812">Transmembrane</keyword>
<comment type="subcellular location">
    <subcellularLocation>
        <location evidence="1">Cell membrane</location>
        <topology evidence="1">Multi-pass membrane protein</topology>
    </subcellularLocation>
</comment>
<organism evidence="10 11">
    <name type="scientific">Nocardioides scoriae</name>
    <dbReference type="NCBI Taxonomy" id="642780"/>
    <lineage>
        <taxon>Bacteria</taxon>
        <taxon>Bacillati</taxon>
        <taxon>Actinomycetota</taxon>
        <taxon>Actinomycetes</taxon>
        <taxon>Propionibacteriales</taxon>
        <taxon>Nocardioidaceae</taxon>
        <taxon>Nocardioides</taxon>
    </lineage>
</organism>
<feature type="region of interest" description="Disordered" evidence="7">
    <location>
        <begin position="1"/>
        <end position="22"/>
    </location>
</feature>
<feature type="transmembrane region" description="Helical" evidence="8">
    <location>
        <begin position="121"/>
        <end position="144"/>
    </location>
</feature>
<keyword evidence="3" id="KW-1003">Cell membrane</keyword>
<dbReference type="AlphaFoldDB" id="A0A1H1PDH1"/>
<evidence type="ECO:0000256" key="1">
    <source>
        <dbReference type="ARBA" id="ARBA00004651"/>
    </source>
</evidence>
<feature type="domain" description="Major facilitator superfamily (MFS) profile" evidence="9">
    <location>
        <begin position="28"/>
        <end position="409"/>
    </location>
</feature>
<evidence type="ECO:0000256" key="3">
    <source>
        <dbReference type="ARBA" id="ARBA00022475"/>
    </source>
</evidence>
<keyword evidence="6 8" id="KW-0472">Membrane</keyword>
<feature type="transmembrane region" description="Helical" evidence="8">
    <location>
        <begin position="261"/>
        <end position="283"/>
    </location>
</feature>
<dbReference type="PANTHER" id="PTHR23517">
    <property type="entry name" value="RESISTANCE PROTEIN MDTM, PUTATIVE-RELATED-RELATED"/>
    <property type="match status" value="1"/>
</dbReference>
<evidence type="ECO:0000256" key="4">
    <source>
        <dbReference type="ARBA" id="ARBA00022692"/>
    </source>
</evidence>
<keyword evidence="2" id="KW-0813">Transport</keyword>
<evidence type="ECO:0000313" key="10">
    <source>
        <dbReference type="EMBL" id="SDS09150.1"/>
    </source>
</evidence>
<feature type="transmembrane region" description="Helical" evidence="8">
    <location>
        <begin position="231"/>
        <end position="249"/>
    </location>
</feature>
<evidence type="ECO:0000256" key="7">
    <source>
        <dbReference type="SAM" id="MobiDB-lite"/>
    </source>
</evidence>
<feature type="transmembrane region" description="Helical" evidence="8">
    <location>
        <begin position="29"/>
        <end position="50"/>
    </location>
</feature>
<name>A0A1H1PDH1_9ACTN</name>
<dbReference type="InterPro" id="IPR020846">
    <property type="entry name" value="MFS_dom"/>
</dbReference>
<evidence type="ECO:0000256" key="2">
    <source>
        <dbReference type="ARBA" id="ARBA00022448"/>
    </source>
</evidence>
<dbReference type="GO" id="GO:0022857">
    <property type="term" value="F:transmembrane transporter activity"/>
    <property type="evidence" value="ECO:0007669"/>
    <property type="project" value="InterPro"/>
</dbReference>
<evidence type="ECO:0000256" key="5">
    <source>
        <dbReference type="ARBA" id="ARBA00022989"/>
    </source>
</evidence>
<gene>
    <name evidence="10" type="ORF">SAMN04488570_1108</name>
</gene>
<feature type="transmembrane region" description="Helical" evidence="8">
    <location>
        <begin position="156"/>
        <end position="180"/>
    </location>
</feature>
<feature type="transmembrane region" description="Helical" evidence="8">
    <location>
        <begin position="65"/>
        <end position="85"/>
    </location>
</feature>
<evidence type="ECO:0000259" key="9">
    <source>
        <dbReference type="PROSITE" id="PS50850"/>
    </source>
</evidence>
<reference evidence="11" key="1">
    <citation type="submission" date="2016-10" db="EMBL/GenBank/DDBJ databases">
        <authorList>
            <person name="Varghese N."/>
            <person name="Submissions S."/>
        </authorList>
    </citation>
    <scope>NUCLEOTIDE SEQUENCE [LARGE SCALE GENOMIC DNA]</scope>
    <source>
        <strain evidence="11">DSM 22127</strain>
    </source>
</reference>
<dbReference type="STRING" id="642780.SAMN04488570_1108"/>
<feature type="transmembrane region" description="Helical" evidence="8">
    <location>
        <begin position="97"/>
        <end position="115"/>
    </location>
</feature>
<dbReference type="InterPro" id="IPR011701">
    <property type="entry name" value="MFS"/>
</dbReference>
<accession>A0A1H1PDH1</accession>
<evidence type="ECO:0000256" key="6">
    <source>
        <dbReference type="ARBA" id="ARBA00023136"/>
    </source>
</evidence>
<protein>
    <submittedName>
        <fullName evidence="10">Predicted arabinose efflux permease, MFS family</fullName>
    </submittedName>
</protein>
<feature type="transmembrane region" description="Helical" evidence="8">
    <location>
        <begin position="320"/>
        <end position="344"/>
    </location>
</feature>
<dbReference type="InterPro" id="IPR050171">
    <property type="entry name" value="MFS_Transporters"/>
</dbReference>
<dbReference type="InterPro" id="IPR036259">
    <property type="entry name" value="MFS_trans_sf"/>
</dbReference>
<dbReference type="SUPFAM" id="SSF103473">
    <property type="entry name" value="MFS general substrate transporter"/>
    <property type="match status" value="1"/>
</dbReference>
<feature type="transmembrane region" description="Helical" evidence="8">
    <location>
        <begin position="186"/>
        <end position="204"/>
    </location>
</feature>
<keyword evidence="11" id="KW-1185">Reference proteome</keyword>
<dbReference type="GO" id="GO:0005886">
    <property type="term" value="C:plasma membrane"/>
    <property type="evidence" value="ECO:0007669"/>
    <property type="project" value="UniProtKB-SubCell"/>
</dbReference>
<proteinExistence type="predicted"/>
<dbReference type="PROSITE" id="PS50850">
    <property type="entry name" value="MFS"/>
    <property type="match status" value="1"/>
</dbReference>
<feature type="transmembrane region" description="Helical" evidence="8">
    <location>
        <begin position="386"/>
        <end position="405"/>
    </location>
</feature>
<feature type="compositionally biased region" description="Low complexity" evidence="7">
    <location>
        <begin position="1"/>
        <end position="14"/>
    </location>
</feature>
<dbReference type="Gene3D" id="1.20.1250.20">
    <property type="entry name" value="MFS general substrate transporter like domains"/>
    <property type="match status" value="1"/>
</dbReference>
<dbReference type="CDD" id="cd17473">
    <property type="entry name" value="MFS_arabinose_efflux_permease_like"/>
    <property type="match status" value="1"/>
</dbReference>
<feature type="transmembrane region" description="Helical" evidence="8">
    <location>
        <begin position="295"/>
        <end position="314"/>
    </location>
</feature>
<dbReference type="OrthoDB" id="9812221at2"/>
<dbReference type="EMBL" id="LT629757">
    <property type="protein sequence ID" value="SDS09150.1"/>
    <property type="molecule type" value="Genomic_DNA"/>
</dbReference>
<evidence type="ECO:0000313" key="11">
    <source>
        <dbReference type="Proteomes" id="UP000198859"/>
    </source>
</evidence>
<dbReference type="Pfam" id="PF07690">
    <property type="entry name" value="MFS_1"/>
    <property type="match status" value="1"/>
</dbReference>
<sequence length="409" mass="41270">MADTTAPTTSSASPARDRRTDRVPGRTQGVLLMFVSCLPILGAVLLAPVLPSMQDAFAGTPGVEALVPVTLTIPALMIGLLAPFAGGIVDRFGRTRLLVVALVVYAAFGTAPLWLDGLPAIVLSRAGVGVTEAAIMTCCTTLIADYFSGAERDRWLGLQTVFASVSATVFFAVGGGLGAVSWRAPFWLYASSLVFAVLAARLLWTPTGGAADPADTGRPGGALPPVPWRSVMPAVAVTLFGGVVFYTPIVELPFALDRVGVTAVSTIGAMAALASAATAVGAFTFGRVAGRGTSALLPVAFGLAGLGLVLMGATDAVAPTVAGAVLASAGTGLMLPTLLVWAITPLGFQQRGRGTGLWTAALFIGEFLCPLLVLALTAVVGGLGGALVALGVAALAMAAGTRVGLTRVR</sequence>
<keyword evidence="5 8" id="KW-1133">Transmembrane helix</keyword>
<dbReference type="Proteomes" id="UP000198859">
    <property type="component" value="Chromosome I"/>
</dbReference>